<reference evidence="1" key="2">
    <citation type="journal article" date="2015" name="Data Brief">
        <title>Shoot transcriptome of the giant reed, Arundo donax.</title>
        <authorList>
            <person name="Barrero R.A."/>
            <person name="Guerrero F.D."/>
            <person name="Moolhuijzen P."/>
            <person name="Goolsby J.A."/>
            <person name="Tidwell J."/>
            <person name="Bellgard S.E."/>
            <person name="Bellgard M.I."/>
        </authorList>
    </citation>
    <scope>NUCLEOTIDE SEQUENCE</scope>
    <source>
        <tissue evidence="1">Shoot tissue taken approximately 20 cm above the soil surface</tissue>
    </source>
</reference>
<evidence type="ECO:0000313" key="1">
    <source>
        <dbReference type="EMBL" id="JAD74055.1"/>
    </source>
</evidence>
<accession>A0A0A9CKY6</accession>
<sequence length="61" mass="6696">MNLIYTCSNLHMRNGGHFEDIFKSIACLLCCKTSKGKLTFTVCFACEMQKLSTSSPSGQAV</sequence>
<proteinExistence type="predicted"/>
<organism evidence="1">
    <name type="scientific">Arundo donax</name>
    <name type="common">Giant reed</name>
    <name type="synonym">Donax arundinaceus</name>
    <dbReference type="NCBI Taxonomy" id="35708"/>
    <lineage>
        <taxon>Eukaryota</taxon>
        <taxon>Viridiplantae</taxon>
        <taxon>Streptophyta</taxon>
        <taxon>Embryophyta</taxon>
        <taxon>Tracheophyta</taxon>
        <taxon>Spermatophyta</taxon>
        <taxon>Magnoliopsida</taxon>
        <taxon>Liliopsida</taxon>
        <taxon>Poales</taxon>
        <taxon>Poaceae</taxon>
        <taxon>PACMAD clade</taxon>
        <taxon>Arundinoideae</taxon>
        <taxon>Arundineae</taxon>
        <taxon>Arundo</taxon>
    </lineage>
</organism>
<dbReference type="EMBL" id="GBRH01223840">
    <property type="protein sequence ID" value="JAD74055.1"/>
    <property type="molecule type" value="Transcribed_RNA"/>
</dbReference>
<dbReference type="AlphaFoldDB" id="A0A0A9CKY6"/>
<name>A0A0A9CKY6_ARUDO</name>
<reference evidence="1" key="1">
    <citation type="submission" date="2014-09" db="EMBL/GenBank/DDBJ databases">
        <authorList>
            <person name="Magalhaes I.L.F."/>
            <person name="Oliveira U."/>
            <person name="Santos F.R."/>
            <person name="Vidigal T.H.D.A."/>
            <person name="Brescovit A.D."/>
            <person name="Santos A.J."/>
        </authorList>
    </citation>
    <scope>NUCLEOTIDE SEQUENCE</scope>
    <source>
        <tissue evidence="1">Shoot tissue taken approximately 20 cm above the soil surface</tissue>
    </source>
</reference>
<protein>
    <submittedName>
        <fullName evidence="1">Uncharacterized protein</fullName>
    </submittedName>
</protein>